<dbReference type="EMBL" id="OW240917">
    <property type="protein sequence ID" value="CAH2301443.1"/>
    <property type="molecule type" value="Genomic_DNA"/>
</dbReference>
<reference evidence="2" key="1">
    <citation type="submission" date="2022-03" db="EMBL/GenBank/DDBJ databases">
        <authorList>
            <person name="Alioto T."/>
            <person name="Alioto T."/>
            <person name="Gomez Garrido J."/>
        </authorList>
    </citation>
    <scope>NUCLEOTIDE SEQUENCE</scope>
</reference>
<feature type="non-terminal residue" evidence="2">
    <location>
        <position position="1"/>
    </location>
</feature>
<sequence>KRRYVGLEEQALETLDEIPITGGLYHTFSDEDDELPSTKGDIKALLCTICQLFDAYLAIVREEIHAEEGPVKAVENTEDHTAHDTTFEATTTELHRAQKQLEQSLDDMEDRHRHLKIMDIPESVIPTESPHYFRRLLVTILTSQQAKQPMGDSVLCIPKATRAPAGSPRDVFLQFQTVPTYLNMLP</sequence>
<evidence type="ECO:0000313" key="2">
    <source>
        <dbReference type="EMBL" id="CAH2301443.1"/>
    </source>
</evidence>
<dbReference type="AlphaFoldDB" id="A0AAD1WEL4"/>
<name>A0AAD1WEL4_PELCU</name>
<proteinExistence type="predicted"/>
<keyword evidence="3" id="KW-1185">Reference proteome</keyword>
<feature type="coiled-coil region" evidence="1">
    <location>
        <begin position="91"/>
        <end position="118"/>
    </location>
</feature>
<accession>A0AAD1WEL4</accession>
<keyword evidence="1" id="KW-0175">Coiled coil</keyword>
<protein>
    <submittedName>
        <fullName evidence="2">Uncharacterized protein</fullName>
    </submittedName>
</protein>
<evidence type="ECO:0000256" key="1">
    <source>
        <dbReference type="SAM" id="Coils"/>
    </source>
</evidence>
<gene>
    <name evidence="2" type="ORF">PECUL_23A019131</name>
</gene>
<dbReference type="Proteomes" id="UP001295444">
    <property type="component" value="Chromosome 06"/>
</dbReference>
<organism evidence="2 3">
    <name type="scientific">Pelobates cultripes</name>
    <name type="common">Western spadefoot toad</name>
    <dbReference type="NCBI Taxonomy" id="61616"/>
    <lineage>
        <taxon>Eukaryota</taxon>
        <taxon>Metazoa</taxon>
        <taxon>Chordata</taxon>
        <taxon>Craniata</taxon>
        <taxon>Vertebrata</taxon>
        <taxon>Euteleostomi</taxon>
        <taxon>Amphibia</taxon>
        <taxon>Batrachia</taxon>
        <taxon>Anura</taxon>
        <taxon>Pelobatoidea</taxon>
        <taxon>Pelobatidae</taxon>
        <taxon>Pelobates</taxon>
    </lineage>
</organism>
<evidence type="ECO:0000313" key="3">
    <source>
        <dbReference type="Proteomes" id="UP001295444"/>
    </source>
</evidence>